<dbReference type="Gene3D" id="1.10.3350.20">
    <property type="entry name" value="Tmem141 protein family"/>
    <property type="match status" value="1"/>
</dbReference>
<protein>
    <submittedName>
        <fullName evidence="3">Uncharacterized protein</fullName>
    </submittedName>
</protein>
<evidence type="ECO:0000256" key="2">
    <source>
        <dbReference type="SAM" id="Phobius"/>
    </source>
</evidence>
<dbReference type="InParanoid" id="A0A7M7HND0"/>
<dbReference type="InterPro" id="IPR038259">
    <property type="entry name" value="Tmem141_sf"/>
</dbReference>
<feature type="transmembrane region" description="Helical" evidence="2">
    <location>
        <begin position="27"/>
        <end position="49"/>
    </location>
</feature>
<dbReference type="PANTHER" id="PTHR47229:SF1">
    <property type="entry name" value="TRANSMEMBRANE PROTEIN 141"/>
    <property type="match status" value="1"/>
</dbReference>
<keyword evidence="2" id="KW-0472">Membrane</keyword>
<feature type="transmembrane region" description="Helical" evidence="2">
    <location>
        <begin position="61"/>
        <end position="82"/>
    </location>
</feature>
<keyword evidence="2" id="KW-0812">Transmembrane</keyword>
<evidence type="ECO:0000256" key="1">
    <source>
        <dbReference type="SAM" id="MobiDB-lite"/>
    </source>
</evidence>
<dbReference type="OMA" id="DYARCQS"/>
<dbReference type="RefSeq" id="XP_011670044.1">
    <property type="nucleotide sequence ID" value="XM_011671742.2"/>
</dbReference>
<organism evidence="3 4">
    <name type="scientific">Strongylocentrotus purpuratus</name>
    <name type="common">Purple sea urchin</name>
    <dbReference type="NCBI Taxonomy" id="7668"/>
    <lineage>
        <taxon>Eukaryota</taxon>
        <taxon>Metazoa</taxon>
        <taxon>Echinodermata</taxon>
        <taxon>Eleutherozoa</taxon>
        <taxon>Echinozoa</taxon>
        <taxon>Echinoidea</taxon>
        <taxon>Euechinoidea</taxon>
        <taxon>Echinacea</taxon>
        <taxon>Camarodonta</taxon>
        <taxon>Echinidea</taxon>
        <taxon>Strongylocentrotidae</taxon>
        <taxon>Strongylocentrotus</taxon>
    </lineage>
</organism>
<sequence>MVLQSITDLDDDVYPGVQEYARCQSKAFLKGFIGFVAGGAAGLTASIYARQRYAARFTPSHTVSAIAGGAIVFGYLAASIASRDCQKNWVRMAQAAGYNDDVVTPHRTVTEQPTTPPAQGNTSSAIASRGGQDEVDGSVSMKTKYGDTMD</sequence>
<feature type="compositionally biased region" description="Polar residues" evidence="1">
    <location>
        <begin position="110"/>
        <end position="126"/>
    </location>
</feature>
<dbReference type="Pfam" id="PF15110">
    <property type="entry name" value="TMEM141"/>
    <property type="match status" value="1"/>
</dbReference>
<dbReference type="AlphaFoldDB" id="A0A7M7HND0"/>
<dbReference type="InterPro" id="IPR026788">
    <property type="entry name" value="Tmem141"/>
</dbReference>
<dbReference type="Proteomes" id="UP000007110">
    <property type="component" value="Unassembled WGS sequence"/>
</dbReference>
<keyword evidence="2" id="KW-1133">Transmembrane helix</keyword>
<proteinExistence type="predicted"/>
<reference evidence="4" key="1">
    <citation type="submission" date="2015-02" db="EMBL/GenBank/DDBJ databases">
        <title>Genome sequencing for Strongylocentrotus purpuratus.</title>
        <authorList>
            <person name="Murali S."/>
            <person name="Liu Y."/>
            <person name="Vee V."/>
            <person name="English A."/>
            <person name="Wang M."/>
            <person name="Skinner E."/>
            <person name="Han Y."/>
            <person name="Muzny D.M."/>
            <person name="Worley K.C."/>
            <person name="Gibbs R.A."/>
        </authorList>
    </citation>
    <scope>NUCLEOTIDE SEQUENCE</scope>
</reference>
<reference evidence="3" key="2">
    <citation type="submission" date="2021-01" db="UniProtKB">
        <authorList>
            <consortium name="EnsemblMetazoa"/>
        </authorList>
    </citation>
    <scope>IDENTIFICATION</scope>
</reference>
<dbReference type="OrthoDB" id="10056589at2759"/>
<accession>A0A7M7HND0</accession>
<dbReference type="PANTHER" id="PTHR47229">
    <property type="entry name" value="TRANSMEMBRANE PROTEIN 141"/>
    <property type="match status" value="1"/>
</dbReference>
<evidence type="ECO:0000313" key="4">
    <source>
        <dbReference type="Proteomes" id="UP000007110"/>
    </source>
</evidence>
<evidence type="ECO:0000313" key="3">
    <source>
        <dbReference type="EnsemblMetazoa" id="XP_011670044"/>
    </source>
</evidence>
<dbReference type="GeneID" id="105441025"/>
<dbReference type="EnsemblMetazoa" id="XM_011671742">
    <property type="protein sequence ID" value="XP_011670044"/>
    <property type="gene ID" value="LOC105441025"/>
</dbReference>
<feature type="region of interest" description="Disordered" evidence="1">
    <location>
        <begin position="107"/>
        <end position="150"/>
    </location>
</feature>
<dbReference type="KEGG" id="spu:105441025"/>
<name>A0A7M7HND0_STRPU</name>
<keyword evidence="4" id="KW-1185">Reference proteome</keyword>